<dbReference type="GeneID" id="29521611"/>
<keyword evidence="2" id="KW-1185">Reference proteome</keyword>
<sequence>MSHIAKPHAARDKNPMLASDLRNVLEELYNAGAYRVPGDEIYWPPELHPTVFRALNMQYITRREVDDGRVEFSLTQAGYQAINAEVPWSVILRRRLRHFFRFDKGR</sequence>
<dbReference type="EMBL" id="CP121309">
    <property type="protein sequence ID" value="WFP92969.1"/>
    <property type="molecule type" value="Genomic_DNA"/>
</dbReference>
<proteinExistence type="predicted"/>
<reference evidence="1 2" key="1">
    <citation type="submission" date="2023-03" db="EMBL/GenBank/DDBJ databases">
        <title>Comparative genome and transcriptome analysis combination mining strategies for increasing vitamin B12 production of Ensifer adhaerens strain.</title>
        <authorList>
            <person name="Yongheng L."/>
        </authorList>
    </citation>
    <scope>NUCLEOTIDE SEQUENCE [LARGE SCALE GENOMIC DNA]</scope>
    <source>
        <strain evidence="1 2">Casida A-T305</strain>
        <plasmid evidence="1 2">unnamedA</plasmid>
    </source>
</reference>
<geneLocation type="plasmid" evidence="1 2">
    <name>unnamedA</name>
</geneLocation>
<keyword evidence="1" id="KW-0614">Plasmid</keyword>
<name>A0ABY8HNB3_ENSAD</name>
<dbReference type="Proteomes" id="UP001214094">
    <property type="component" value="Plasmid unnamedA"/>
</dbReference>
<protein>
    <submittedName>
        <fullName evidence="1">Uncharacterized protein</fullName>
    </submittedName>
</protein>
<accession>A0ABY8HNB3</accession>
<gene>
    <name evidence="1" type="ORF">P4B07_24760</name>
</gene>
<evidence type="ECO:0000313" key="1">
    <source>
        <dbReference type="EMBL" id="WFP92969.1"/>
    </source>
</evidence>
<dbReference type="RefSeq" id="WP_156553059.1">
    <property type="nucleotide sequence ID" value="NZ_CP015881.1"/>
</dbReference>
<organism evidence="1 2">
    <name type="scientific">Ensifer adhaerens</name>
    <name type="common">Sinorhizobium morelense</name>
    <dbReference type="NCBI Taxonomy" id="106592"/>
    <lineage>
        <taxon>Bacteria</taxon>
        <taxon>Pseudomonadati</taxon>
        <taxon>Pseudomonadota</taxon>
        <taxon>Alphaproteobacteria</taxon>
        <taxon>Hyphomicrobiales</taxon>
        <taxon>Rhizobiaceae</taxon>
        <taxon>Sinorhizobium/Ensifer group</taxon>
        <taxon>Ensifer</taxon>
    </lineage>
</organism>
<evidence type="ECO:0000313" key="2">
    <source>
        <dbReference type="Proteomes" id="UP001214094"/>
    </source>
</evidence>